<proteinExistence type="predicted"/>
<sequence>MAAPQAIIPQQAPTKCQRSVANTKYKLCSVRMSTFKLPSTRYDGEYTKILELSKQASDYKSISDDFLRNWASTLCAFFVFLFFLEALAESLHAIHKTQVKKNAEGVRVENIFEVLHPKRIIVDHEDYRRQVEKDGDFVAKGLAEGNERLLYHGTGQNCHLILGTEDAATFCGNDANCAVCGLMMNSFDRAWIGKNRRGHTFQRLGQGFYFSDVPSKCHFYGQQGVSFEEY</sequence>
<dbReference type="Gene3D" id="3.90.228.10">
    <property type="match status" value="1"/>
</dbReference>
<evidence type="ECO:0000313" key="1">
    <source>
        <dbReference type="EMBL" id="RUO95302.1"/>
    </source>
</evidence>
<dbReference type="Proteomes" id="UP000268093">
    <property type="component" value="Unassembled WGS sequence"/>
</dbReference>
<reference evidence="1 2" key="1">
    <citation type="journal article" date="2018" name="New Phytol.">
        <title>Phylogenomics of Endogonaceae and evolution of mycorrhizas within Mucoromycota.</title>
        <authorList>
            <person name="Chang Y."/>
            <person name="Desiro A."/>
            <person name="Na H."/>
            <person name="Sandor L."/>
            <person name="Lipzen A."/>
            <person name="Clum A."/>
            <person name="Barry K."/>
            <person name="Grigoriev I.V."/>
            <person name="Martin F.M."/>
            <person name="Stajich J.E."/>
            <person name="Smith M.E."/>
            <person name="Bonito G."/>
            <person name="Spatafora J.W."/>
        </authorList>
    </citation>
    <scope>NUCLEOTIDE SEQUENCE [LARGE SCALE GENOMIC DNA]</scope>
    <source>
        <strain evidence="1 2">GMNB39</strain>
    </source>
</reference>
<dbReference type="OrthoDB" id="9514740at2759"/>
<protein>
    <submittedName>
        <fullName evidence="1">Uncharacterized protein</fullName>
    </submittedName>
</protein>
<name>A0A432ZXT1_9FUNG</name>
<keyword evidence="2" id="KW-1185">Reference proteome</keyword>
<organism evidence="1 2">
    <name type="scientific">Jimgerdemannia flammicorona</name>
    <dbReference type="NCBI Taxonomy" id="994334"/>
    <lineage>
        <taxon>Eukaryota</taxon>
        <taxon>Fungi</taxon>
        <taxon>Fungi incertae sedis</taxon>
        <taxon>Mucoromycota</taxon>
        <taxon>Mucoromycotina</taxon>
        <taxon>Endogonomycetes</taxon>
        <taxon>Endogonales</taxon>
        <taxon>Endogonaceae</taxon>
        <taxon>Jimgerdemannia</taxon>
    </lineage>
</organism>
<accession>A0A432ZXT1</accession>
<dbReference type="SUPFAM" id="SSF56399">
    <property type="entry name" value="ADP-ribosylation"/>
    <property type="match status" value="1"/>
</dbReference>
<comment type="caution">
    <text evidence="1">The sequence shown here is derived from an EMBL/GenBank/DDBJ whole genome shotgun (WGS) entry which is preliminary data.</text>
</comment>
<dbReference type="EMBL" id="RBNI01033597">
    <property type="protein sequence ID" value="RUO95302.1"/>
    <property type="molecule type" value="Genomic_DNA"/>
</dbReference>
<evidence type="ECO:0000313" key="2">
    <source>
        <dbReference type="Proteomes" id="UP000268093"/>
    </source>
</evidence>
<gene>
    <name evidence="1" type="ORF">BC936DRAFT_144577</name>
</gene>